<evidence type="ECO:0000256" key="2">
    <source>
        <dbReference type="ARBA" id="ARBA00022490"/>
    </source>
</evidence>
<dbReference type="SUPFAM" id="SSF53474">
    <property type="entry name" value="alpha/beta-Hydrolases"/>
    <property type="match status" value="1"/>
</dbReference>
<dbReference type="InterPro" id="IPR000801">
    <property type="entry name" value="Esterase-like"/>
</dbReference>
<feature type="signal peptide" evidence="5">
    <location>
        <begin position="1"/>
        <end position="20"/>
    </location>
</feature>
<feature type="domain" description="Enterochelin esterase N-terminal" evidence="6">
    <location>
        <begin position="165"/>
        <end position="271"/>
    </location>
</feature>
<dbReference type="GO" id="GO:0006826">
    <property type="term" value="P:iron ion transport"/>
    <property type="evidence" value="ECO:0007669"/>
    <property type="project" value="InterPro"/>
</dbReference>
<keyword evidence="5" id="KW-0732">Signal</keyword>
<dbReference type="RefSeq" id="WP_090224147.1">
    <property type="nucleotide sequence ID" value="NZ_FNNU01000001.1"/>
</dbReference>
<evidence type="ECO:0000256" key="5">
    <source>
        <dbReference type="SAM" id="SignalP"/>
    </source>
</evidence>
<evidence type="ECO:0000259" key="6">
    <source>
        <dbReference type="Pfam" id="PF11806"/>
    </source>
</evidence>
<keyword evidence="8" id="KW-1185">Reference proteome</keyword>
<evidence type="ECO:0000313" key="7">
    <source>
        <dbReference type="EMBL" id="SDW20142.1"/>
    </source>
</evidence>
<evidence type="ECO:0000256" key="4">
    <source>
        <dbReference type="ARBA" id="ARBA00024201"/>
    </source>
</evidence>
<dbReference type="SUPFAM" id="SSF81296">
    <property type="entry name" value="E set domains"/>
    <property type="match status" value="1"/>
</dbReference>
<dbReference type="EMBL" id="FNNU01000001">
    <property type="protein sequence ID" value="SDW20142.1"/>
    <property type="molecule type" value="Genomic_DNA"/>
</dbReference>
<dbReference type="Gene3D" id="3.40.50.1820">
    <property type="entry name" value="alpha/beta hydrolase"/>
    <property type="match status" value="1"/>
</dbReference>
<comment type="subcellular location">
    <subcellularLocation>
        <location evidence="1">Cytoplasm</location>
    </subcellularLocation>
</comment>
<organism evidence="7 8">
    <name type="scientific">Pseudomonas kuykendallii</name>
    <dbReference type="NCBI Taxonomy" id="1007099"/>
    <lineage>
        <taxon>Bacteria</taxon>
        <taxon>Pseudomonadati</taxon>
        <taxon>Pseudomonadota</taxon>
        <taxon>Gammaproteobacteria</taxon>
        <taxon>Pseudomonadales</taxon>
        <taxon>Pseudomonadaceae</taxon>
        <taxon>Pseudomonas</taxon>
    </lineage>
</organism>
<dbReference type="GO" id="GO:0005737">
    <property type="term" value="C:cytoplasm"/>
    <property type="evidence" value="ECO:0007669"/>
    <property type="project" value="UniProtKB-SubCell"/>
</dbReference>
<dbReference type="Proteomes" id="UP000243778">
    <property type="component" value="Unassembled WGS sequence"/>
</dbReference>
<name>A0A1H2RL03_9PSED</name>
<dbReference type="Gene3D" id="2.60.40.10">
    <property type="entry name" value="Immunoglobulins"/>
    <property type="match status" value="1"/>
</dbReference>
<dbReference type="InterPro" id="IPR021764">
    <property type="entry name" value="Enterochelin_esterase_N"/>
</dbReference>
<proteinExistence type="inferred from homology"/>
<evidence type="ECO:0000313" key="8">
    <source>
        <dbReference type="Proteomes" id="UP000243778"/>
    </source>
</evidence>
<sequence length="518" mass="56457">MVRRLAILLLALVVLEPLAAAERAYVGQLDAQGGKRIPLSLNAGDYLTGELPGAGLGLDLQDTEGAHLRRLVPSQGGRRSFMLVAPAGGTFRLQLSGAPAADYRLELQPVVPLTAQRAPKERLASPRLRALQDELARGGDSEAFWREMAVRGTPLVEALDAQQDRVTFLWRGARHNVRLFGGPGYEHAALQRLGDSDVWFKTFELPRQTRLSYQLAPDVPELDADAMTRRRAILATAQADPLNRGAFPERGPDAYQYDSVLELAEAPPQPWIAPRPGVARGSLQRHSFASMALGNTRSVYLYRPAGYRPGAKGNALLYLFDAEAYLGKVSTPTILDNLIAAGQIPPTAVVLIDNPSPQSRAAELPPNPDFAHFLGEELTPWLRRQGISAAAERTVIGGSSYGGLASAYAALRYPQVFGNVLSQSGSFWWAPPGGEAQWLTREYIAAPRLPLRFYLEAGQFEGGVGQSGIFETTRHLRDVLRAKGYPVIHREWASGHDYLNWRGTLADGLIALLGRPQG</sequence>
<dbReference type="InterPro" id="IPR014756">
    <property type="entry name" value="Ig_E-set"/>
</dbReference>
<dbReference type="Pfam" id="PF00756">
    <property type="entry name" value="Esterase"/>
    <property type="match status" value="1"/>
</dbReference>
<dbReference type="InterPro" id="IPR029058">
    <property type="entry name" value="AB_hydrolase_fold"/>
</dbReference>
<protein>
    <submittedName>
        <fullName evidence="7">Enterochelin esterase</fullName>
    </submittedName>
</protein>
<dbReference type="AlphaFoldDB" id="A0A1H2RL03"/>
<dbReference type="STRING" id="1007099.SAMN05216287_0395"/>
<evidence type="ECO:0000256" key="1">
    <source>
        <dbReference type="ARBA" id="ARBA00004496"/>
    </source>
</evidence>
<dbReference type="Pfam" id="PF11806">
    <property type="entry name" value="Enterochelin_N"/>
    <property type="match status" value="1"/>
</dbReference>
<dbReference type="InterPro" id="IPR050583">
    <property type="entry name" value="Mycobacterial_A85_antigen"/>
</dbReference>
<evidence type="ECO:0000256" key="3">
    <source>
        <dbReference type="ARBA" id="ARBA00022801"/>
    </source>
</evidence>
<accession>A0A1H2RL03</accession>
<reference evidence="8" key="1">
    <citation type="submission" date="2016-10" db="EMBL/GenBank/DDBJ databases">
        <authorList>
            <person name="Varghese N."/>
            <person name="Submissions S."/>
        </authorList>
    </citation>
    <scope>NUCLEOTIDE SEQUENCE [LARGE SCALE GENOMIC DNA]</scope>
    <source>
        <strain evidence="8">NRRL B-59562</strain>
    </source>
</reference>
<dbReference type="GO" id="GO:0005506">
    <property type="term" value="F:iron ion binding"/>
    <property type="evidence" value="ECO:0007669"/>
    <property type="project" value="InterPro"/>
</dbReference>
<keyword evidence="3" id="KW-0378">Hydrolase</keyword>
<dbReference type="InterPro" id="IPR013783">
    <property type="entry name" value="Ig-like_fold"/>
</dbReference>
<dbReference type="OrthoDB" id="9775130at2"/>
<gene>
    <name evidence="7" type="ORF">SAMN05216287_0395</name>
</gene>
<feature type="chain" id="PRO_5017221219" evidence="5">
    <location>
        <begin position="21"/>
        <end position="518"/>
    </location>
</feature>
<comment type="similarity">
    <text evidence="4">Belongs to the Fes family.</text>
</comment>
<dbReference type="GO" id="GO:0008849">
    <property type="term" value="F:enterochelin esterase activity"/>
    <property type="evidence" value="ECO:0007669"/>
    <property type="project" value="InterPro"/>
</dbReference>
<dbReference type="PANTHER" id="PTHR48098:SF3">
    <property type="entry name" value="IRON(III) ENTEROBACTIN ESTERASE"/>
    <property type="match status" value="1"/>
</dbReference>
<dbReference type="PANTHER" id="PTHR48098">
    <property type="entry name" value="ENTEROCHELIN ESTERASE-RELATED"/>
    <property type="match status" value="1"/>
</dbReference>
<keyword evidence="2" id="KW-0963">Cytoplasm</keyword>